<evidence type="ECO:0000313" key="2">
    <source>
        <dbReference type="EMBL" id="KPL72922.1"/>
    </source>
</evidence>
<name>A0A0N8GLM6_9CHLR</name>
<dbReference type="STRING" id="229920.ADM99_07760"/>
<feature type="transmembrane region" description="Helical" evidence="1">
    <location>
        <begin position="180"/>
        <end position="201"/>
    </location>
</feature>
<reference evidence="2 3" key="1">
    <citation type="submission" date="2015-07" db="EMBL/GenBank/DDBJ databases">
        <title>Genome sequence of Leptolinea tardivitalis DSM 16556.</title>
        <authorList>
            <person name="Hemp J."/>
            <person name="Ward L.M."/>
            <person name="Pace L.A."/>
            <person name="Fischer W.W."/>
        </authorList>
    </citation>
    <scope>NUCLEOTIDE SEQUENCE [LARGE SCALE GENOMIC DNA]</scope>
    <source>
        <strain evidence="2 3">YMTK-2</strain>
    </source>
</reference>
<feature type="transmembrane region" description="Helical" evidence="1">
    <location>
        <begin position="6"/>
        <end position="25"/>
    </location>
</feature>
<dbReference type="Proteomes" id="UP000050430">
    <property type="component" value="Unassembled WGS sequence"/>
</dbReference>
<proteinExistence type="predicted"/>
<gene>
    <name evidence="2" type="ORF">ADM99_07760</name>
</gene>
<sequence>MSADTIWTITAFALTAGVIVSYLIGEKYPPFKIIANLFIGAAAGYAATVAIFQVIYPRLIVPFIFPSLGFSQITAIIPLVLAFLLLFKAVPRLSKVGNVATGVIVGAAAGVIIGGALLGTILTQAKAAITLFDPDLGLQSGRLVDALFMLLGTISTLVYFQFGGIRRPGKAVERPKATRFLAGLGKFFIAITLGALFAGVISSTMAVLAERLGFIVQTIQTWIR</sequence>
<keyword evidence="1" id="KW-1133">Transmembrane helix</keyword>
<feature type="transmembrane region" description="Helical" evidence="1">
    <location>
        <begin position="68"/>
        <end position="87"/>
    </location>
</feature>
<keyword evidence="3" id="KW-1185">Reference proteome</keyword>
<evidence type="ECO:0000256" key="1">
    <source>
        <dbReference type="SAM" id="Phobius"/>
    </source>
</evidence>
<dbReference type="EMBL" id="LGCK01000007">
    <property type="protein sequence ID" value="KPL72922.1"/>
    <property type="molecule type" value="Genomic_DNA"/>
</dbReference>
<dbReference type="RefSeq" id="WP_062420944.1">
    <property type="nucleotide sequence ID" value="NZ_BBYA01000008.1"/>
</dbReference>
<dbReference type="AlphaFoldDB" id="A0A0N8GLM6"/>
<feature type="transmembrane region" description="Helical" evidence="1">
    <location>
        <begin position="99"/>
        <end position="122"/>
    </location>
</feature>
<organism evidence="2 3">
    <name type="scientific">Leptolinea tardivitalis</name>
    <dbReference type="NCBI Taxonomy" id="229920"/>
    <lineage>
        <taxon>Bacteria</taxon>
        <taxon>Bacillati</taxon>
        <taxon>Chloroflexota</taxon>
        <taxon>Anaerolineae</taxon>
        <taxon>Anaerolineales</taxon>
        <taxon>Anaerolineaceae</taxon>
        <taxon>Leptolinea</taxon>
    </lineage>
</organism>
<comment type="caution">
    <text evidence="2">The sequence shown here is derived from an EMBL/GenBank/DDBJ whole genome shotgun (WGS) entry which is preliminary data.</text>
</comment>
<feature type="transmembrane region" description="Helical" evidence="1">
    <location>
        <begin position="37"/>
        <end position="56"/>
    </location>
</feature>
<keyword evidence="1" id="KW-0472">Membrane</keyword>
<protein>
    <submittedName>
        <fullName evidence="2">Uncharacterized protein</fullName>
    </submittedName>
</protein>
<evidence type="ECO:0000313" key="3">
    <source>
        <dbReference type="Proteomes" id="UP000050430"/>
    </source>
</evidence>
<accession>A0A0N8GLM6</accession>
<keyword evidence="1" id="KW-0812">Transmembrane</keyword>
<feature type="transmembrane region" description="Helical" evidence="1">
    <location>
        <begin position="142"/>
        <end position="160"/>
    </location>
</feature>
<dbReference type="OrthoDB" id="163276at2"/>